<comment type="caution">
    <text evidence="1">The sequence shown here is derived from an EMBL/GenBank/DDBJ whole genome shotgun (WGS) entry which is preliminary data.</text>
</comment>
<evidence type="ECO:0000313" key="1">
    <source>
        <dbReference type="EMBL" id="GBP91057.1"/>
    </source>
</evidence>
<sequence length="166" mass="18432">KGKVRSSAARNRPSADRDVARAIPVVLNQMIARLVYFDFFHTLMSQGILFWGHAADVHGIFVLQKRTICLIYKLSPSVSLRHLHFNVFRTGGAARGPGDPRFVSQLFTIFSMGNYGKLDTWNTVRHGTLESPTGISCARSPITHCASSVRMHGLSWLHINALLSSN</sequence>
<reference evidence="1 2" key="1">
    <citation type="journal article" date="2019" name="Commun. Biol.">
        <title>The bagworm genome reveals a unique fibroin gene that provides high tensile strength.</title>
        <authorList>
            <person name="Kono N."/>
            <person name="Nakamura H."/>
            <person name="Ohtoshi R."/>
            <person name="Tomita M."/>
            <person name="Numata K."/>
            <person name="Arakawa K."/>
        </authorList>
    </citation>
    <scope>NUCLEOTIDE SEQUENCE [LARGE SCALE GENOMIC DNA]</scope>
</reference>
<evidence type="ECO:0000313" key="2">
    <source>
        <dbReference type="Proteomes" id="UP000299102"/>
    </source>
</evidence>
<dbReference type="OrthoDB" id="414730at2759"/>
<dbReference type="Proteomes" id="UP000299102">
    <property type="component" value="Unassembled WGS sequence"/>
</dbReference>
<accession>A0A4C1ZWR9</accession>
<name>A0A4C1ZWR9_EUMVA</name>
<organism evidence="1 2">
    <name type="scientific">Eumeta variegata</name>
    <name type="common">Bagworm moth</name>
    <name type="synonym">Eumeta japonica</name>
    <dbReference type="NCBI Taxonomy" id="151549"/>
    <lineage>
        <taxon>Eukaryota</taxon>
        <taxon>Metazoa</taxon>
        <taxon>Ecdysozoa</taxon>
        <taxon>Arthropoda</taxon>
        <taxon>Hexapoda</taxon>
        <taxon>Insecta</taxon>
        <taxon>Pterygota</taxon>
        <taxon>Neoptera</taxon>
        <taxon>Endopterygota</taxon>
        <taxon>Lepidoptera</taxon>
        <taxon>Glossata</taxon>
        <taxon>Ditrysia</taxon>
        <taxon>Tineoidea</taxon>
        <taxon>Psychidae</taxon>
        <taxon>Oiketicinae</taxon>
        <taxon>Eumeta</taxon>
    </lineage>
</organism>
<keyword evidence="2" id="KW-1185">Reference proteome</keyword>
<feature type="non-terminal residue" evidence="1">
    <location>
        <position position="1"/>
    </location>
</feature>
<proteinExistence type="predicted"/>
<gene>
    <name evidence="1" type="ORF">EVAR_62006_1</name>
</gene>
<protein>
    <submittedName>
        <fullName evidence="1">Uncharacterized protein</fullName>
    </submittedName>
</protein>
<dbReference type="EMBL" id="BGZK01002138">
    <property type="protein sequence ID" value="GBP91057.1"/>
    <property type="molecule type" value="Genomic_DNA"/>
</dbReference>
<dbReference type="AlphaFoldDB" id="A0A4C1ZWR9"/>